<organism evidence="2 3">
    <name type="scientific">Araneus ventricosus</name>
    <name type="common">Orbweaver spider</name>
    <name type="synonym">Epeira ventricosa</name>
    <dbReference type="NCBI Taxonomy" id="182803"/>
    <lineage>
        <taxon>Eukaryota</taxon>
        <taxon>Metazoa</taxon>
        <taxon>Ecdysozoa</taxon>
        <taxon>Arthropoda</taxon>
        <taxon>Chelicerata</taxon>
        <taxon>Arachnida</taxon>
        <taxon>Araneae</taxon>
        <taxon>Araneomorphae</taxon>
        <taxon>Entelegynae</taxon>
        <taxon>Araneoidea</taxon>
        <taxon>Araneidae</taxon>
        <taxon>Araneus</taxon>
    </lineage>
</organism>
<comment type="caution">
    <text evidence="2">The sequence shown here is derived from an EMBL/GenBank/DDBJ whole genome shotgun (WGS) entry which is preliminary data.</text>
</comment>
<evidence type="ECO:0000313" key="3">
    <source>
        <dbReference type="Proteomes" id="UP000499080"/>
    </source>
</evidence>
<evidence type="ECO:0000256" key="1">
    <source>
        <dbReference type="SAM" id="MobiDB-lite"/>
    </source>
</evidence>
<accession>A0A4Y2T0W3</accession>
<evidence type="ECO:0008006" key="4">
    <source>
        <dbReference type="Google" id="ProtNLM"/>
    </source>
</evidence>
<name>A0A4Y2T0W3_ARAVE</name>
<dbReference type="AlphaFoldDB" id="A0A4Y2T0W3"/>
<evidence type="ECO:0000313" key="2">
    <source>
        <dbReference type="EMBL" id="GBN93861.1"/>
    </source>
</evidence>
<reference evidence="2 3" key="1">
    <citation type="journal article" date="2019" name="Sci. Rep.">
        <title>Orb-weaving spider Araneus ventricosus genome elucidates the spidroin gene catalogue.</title>
        <authorList>
            <person name="Kono N."/>
            <person name="Nakamura H."/>
            <person name="Ohtoshi R."/>
            <person name="Moran D.A.P."/>
            <person name="Shinohara A."/>
            <person name="Yoshida Y."/>
            <person name="Fujiwara M."/>
            <person name="Mori M."/>
            <person name="Tomita M."/>
            <person name="Arakawa K."/>
        </authorList>
    </citation>
    <scope>NUCLEOTIDE SEQUENCE [LARGE SCALE GENOMIC DNA]</scope>
</reference>
<keyword evidence="3" id="KW-1185">Reference proteome</keyword>
<feature type="region of interest" description="Disordered" evidence="1">
    <location>
        <begin position="64"/>
        <end position="87"/>
    </location>
</feature>
<dbReference type="OrthoDB" id="8189655at2759"/>
<dbReference type="EMBL" id="BGPR01025181">
    <property type="protein sequence ID" value="GBN93861.1"/>
    <property type="molecule type" value="Genomic_DNA"/>
</dbReference>
<sequence>MGYLIAEYATFEVRAVIRFLQAGGVNQSEIHCLLQGVYGLNVLSRKETNVWCQKFKDGEKNLKDDEEKKRGIPKTSHADDNCSKVEL</sequence>
<proteinExistence type="predicted"/>
<gene>
    <name evidence="2" type="ORF">AVEN_5632_1</name>
</gene>
<protein>
    <recommendedName>
        <fullName evidence="4">Mos1 transposase HTH domain-containing protein</fullName>
    </recommendedName>
</protein>
<dbReference type="Proteomes" id="UP000499080">
    <property type="component" value="Unassembled WGS sequence"/>
</dbReference>